<accession>A0A8J7PJH0</accession>
<dbReference type="NCBIfam" id="TIGR03725">
    <property type="entry name" value="T6A_YeaZ"/>
    <property type="match status" value="1"/>
</dbReference>
<dbReference type="Gene3D" id="3.30.420.40">
    <property type="match status" value="2"/>
</dbReference>
<dbReference type="SUPFAM" id="SSF53067">
    <property type="entry name" value="Actin-like ATPase domain"/>
    <property type="match status" value="1"/>
</dbReference>
<comment type="caution">
    <text evidence="2">The sequence shown here is derived from an EMBL/GenBank/DDBJ whole genome shotgun (WGS) entry which is preliminary data.</text>
</comment>
<evidence type="ECO:0000259" key="1">
    <source>
        <dbReference type="Pfam" id="PF00814"/>
    </source>
</evidence>
<name>A0A8J7PJH0_9PROT</name>
<protein>
    <submittedName>
        <fullName evidence="2">tRNA (Adenosine(37)-N6)-threonylcarbamoyltransferase complex dimerization subunit type 1 TsaB</fullName>
    </submittedName>
</protein>
<evidence type="ECO:0000313" key="2">
    <source>
        <dbReference type="EMBL" id="MBN9412892.1"/>
    </source>
</evidence>
<dbReference type="Proteomes" id="UP000664414">
    <property type="component" value="Unassembled WGS sequence"/>
</dbReference>
<dbReference type="PANTHER" id="PTHR11735:SF11">
    <property type="entry name" value="TRNA THREONYLCARBAMOYLADENOSINE BIOSYNTHESIS PROTEIN TSAB"/>
    <property type="match status" value="1"/>
</dbReference>
<dbReference type="GO" id="GO:0005829">
    <property type="term" value="C:cytosol"/>
    <property type="evidence" value="ECO:0007669"/>
    <property type="project" value="TreeGrafter"/>
</dbReference>
<gene>
    <name evidence="2" type="primary">tsaB</name>
    <name evidence="2" type="ORF">J0H12_03060</name>
</gene>
<dbReference type="InterPro" id="IPR043129">
    <property type="entry name" value="ATPase_NBD"/>
</dbReference>
<dbReference type="GO" id="GO:0002949">
    <property type="term" value="P:tRNA threonylcarbamoyladenosine modification"/>
    <property type="evidence" value="ECO:0007669"/>
    <property type="project" value="InterPro"/>
</dbReference>
<evidence type="ECO:0000313" key="3">
    <source>
        <dbReference type="Proteomes" id="UP000664414"/>
    </source>
</evidence>
<sequence length="215" mass="24326">MNILAFESANFSLSIAVQNCDNQRAFREVREVRGQDTKALPLIIEALQEVNLKFEDIDLISTTLGPGSFTGLRVGLSLARGFRLALGIPLVTFNSFDWVFETVKEKQKYEEIYVILNSQREELFFKKYAITNQDPELLTGQEIANLITSKPTLIIGDGAIFVQDLVVDRQNVEVITSMPTAETLLEIAAKNLKARYYSDEKPFYLRSPDITQPKK</sequence>
<organism evidence="2 3">
    <name type="scientific">Candidatus Paracaedimonas acanthamoebae</name>
    <dbReference type="NCBI Taxonomy" id="244581"/>
    <lineage>
        <taxon>Bacteria</taxon>
        <taxon>Pseudomonadati</taxon>
        <taxon>Pseudomonadota</taxon>
        <taxon>Alphaproteobacteria</taxon>
        <taxon>Holosporales</taxon>
        <taxon>Caedimonadaceae</taxon>
        <taxon>Candidatus Paracaedimonas</taxon>
    </lineage>
</organism>
<dbReference type="InterPro" id="IPR022496">
    <property type="entry name" value="T6A_TsaB"/>
</dbReference>
<dbReference type="PANTHER" id="PTHR11735">
    <property type="entry name" value="TRNA N6-ADENOSINE THREONYLCARBAMOYLTRANSFERASE"/>
    <property type="match status" value="1"/>
</dbReference>
<dbReference type="Pfam" id="PF00814">
    <property type="entry name" value="TsaD"/>
    <property type="match status" value="1"/>
</dbReference>
<dbReference type="AlphaFoldDB" id="A0A8J7PJH0"/>
<dbReference type="EMBL" id="JAFKGL010000014">
    <property type="protein sequence ID" value="MBN9412892.1"/>
    <property type="molecule type" value="Genomic_DNA"/>
</dbReference>
<proteinExistence type="predicted"/>
<dbReference type="InterPro" id="IPR000905">
    <property type="entry name" value="Gcp-like_dom"/>
</dbReference>
<feature type="domain" description="Gcp-like" evidence="1">
    <location>
        <begin position="39"/>
        <end position="134"/>
    </location>
</feature>
<reference evidence="2" key="1">
    <citation type="submission" date="2021-02" db="EMBL/GenBank/DDBJ databases">
        <title>Thiocyanate and organic carbon inputs drive convergent selection for specific autotrophic Afipia and Thiobacillus strains within complex microbiomes.</title>
        <authorList>
            <person name="Huddy R.J."/>
            <person name="Sachdeva R."/>
            <person name="Kadzinga F."/>
            <person name="Kantor R.S."/>
            <person name="Harrison S.T.L."/>
            <person name="Banfield J.F."/>
        </authorList>
    </citation>
    <scope>NUCLEOTIDE SEQUENCE</scope>
    <source>
        <strain evidence="2">SCN18_10_11_15_R4_P_38_20</strain>
    </source>
</reference>